<dbReference type="GO" id="GO:0008168">
    <property type="term" value="F:methyltransferase activity"/>
    <property type="evidence" value="ECO:0007669"/>
    <property type="project" value="UniProtKB-KW"/>
</dbReference>
<dbReference type="PANTHER" id="PTHR43397:SF1">
    <property type="entry name" value="ERGOTHIONEINE BIOSYNTHESIS PROTEIN 1"/>
    <property type="match status" value="1"/>
</dbReference>
<proteinExistence type="predicted"/>
<dbReference type="GO" id="GO:0032259">
    <property type="term" value="P:methylation"/>
    <property type="evidence" value="ECO:0007669"/>
    <property type="project" value="UniProtKB-KW"/>
</dbReference>
<keyword evidence="11" id="KW-1185">Reference proteome</keyword>
<keyword evidence="1" id="KW-0489">Methyltransferase</keyword>
<dbReference type="InterPro" id="IPR017805">
    <property type="entry name" value="SAM_MeTrfase_EasF-type_put"/>
</dbReference>
<dbReference type="InterPro" id="IPR042095">
    <property type="entry name" value="SUMF_sf"/>
</dbReference>
<feature type="domain" description="Histidine-specific methyltransferase SAM-dependent" evidence="8">
    <location>
        <begin position="558"/>
        <end position="863"/>
    </location>
</feature>
<feature type="domain" description="Sulfatase-modifying factor enzyme-like" evidence="7">
    <location>
        <begin position="1087"/>
        <end position="1373"/>
    </location>
</feature>
<dbReference type="PANTHER" id="PTHR43397">
    <property type="entry name" value="ERGOTHIONEINE BIOSYNTHESIS PROTEIN 1"/>
    <property type="match status" value="1"/>
</dbReference>
<dbReference type="Pfam" id="PF10017">
    <property type="entry name" value="Methyltransf_33"/>
    <property type="match status" value="1"/>
</dbReference>
<dbReference type="Gene3D" id="3.40.50.150">
    <property type="entry name" value="Vaccinia Virus protein VP39"/>
    <property type="match status" value="1"/>
</dbReference>
<evidence type="ECO:0000313" key="10">
    <source>
        <dbReference type="EMBL" id="KXT12009.1"/>
    </source>
</evidence>
<organism evidence="10 11">
    <name type="scientific">Pseudocercospora musae</name>
    <dbReference type="NCBI Taxonomy" id="113226"/>
    <lineage>
        <taxon>Eukaryota</taxon>
        <taxon>Fungi</taxon>
        <taxon>Dikarya</taxon>
        <taxon>Ascomycota</taxon>
        <taxon>Pezizomycotina</taxon>
        <taxon>Dothideomycetes</taxon>
        <taxon>Dothideomycetidae</taxon>
        <taxon>Mycosphaerellales</taxon>
        <taxon>Mycosphaerellaceae</taxon>
        <taxon>Pseudocercospora</taxon>
    </lineage>
</organism>
<dbReference type="SUPFAM" id="SSF56436">
    <property type="entry name" value="C-type lectin-like"/>
    <property type="match status" value="1"/>
</dbReference>
<comment type="caution">
    <text evidence="10">The sequence shown here is derived from an EMBL/GenBank/DDBJ whole genome shotgun (WGS) entry which is preliminary data.</text>
</comment>
<feature type="chain" id="PRO_5007297339" evidence="6">
    <location>
        <begin position="24"/>
        <end position="1375"/>
    </location>
</feature>
<evidence type="ECO:0000256" key="1">
    <source>
        <dbReference type="ARBA" id="ARBA00022603"/>
    </source>
</evidence>
<keyword evidence="2" id="KW-0808">Transferase</keyword>
<evidence type="ECO:0000259" key="8">
    <source>
        <dbReference type="Pfam" id="PF10017"/>
    </source>
</evidence>
<dbReference type="SUPFAM" id="SSF75005">
    <property type="entry name" value="Arabinanase/levansucrase/invertase"/>
    <property type="match status" value="1"/>
</dbReference>
<sequence length="1375" mass="152979">MLASNSSMFKAAILACLALAASCATVPYTSDLWEVPPRTKNNYTELVWQQLPATAVKVDKASDDGRHFSHYPFIYNVGGTLYLLFSASAEDVDGMGQDVRISSSKDAGITWSKPAVAFPPALLPNQTSVENSKYWCDRGIPQRALQPLTIAFLPSGDEASFQVFAVAQSSDNICPGRYQSAGRIARELDVHGSGMFKGDPCWIETNAYTGAHQWAETVYGTKYQMKVCQKKDVINAAVNQPDNLGPVATQLFNAPVIASDGKHNVSYPTRAVWHGQSNDGYWQRFWSDVSIANSTSSAWVEYSTQKDGKNWFPATNTGKAIYETNIHQAEKAHFGAFEGSTQLRYYVSNAGTNVELDQILLTVATSRGDDPAFNKIGIVRGGDASKQVPAGTRPAVHSGVPGFYWPSGAQVGDKLAIAYSENRETIWDRLIVPCRIGTDDERLANLARCFMPLNVTTITAVSKWSPPERATHCLCPACPLPTTAERFPLQLLCEGRTICCMAVFEHGLSEVILCICICISLPAFSVATAKMGSISQPDTASVAGIIDIRRDSDGFELKQLIKDGLSCKTEAEKTLPTLLLYDNKGLKLFEQITFLDEYYLTRQEIEVLTKYADRMAERIPSHAMLVELGSGNLRKIKILLDALDRAGKKISYYALDLMKSELERTLAFVPPGTFKHVQCYGLWGTYDDGLEWLKLPANAAKPKTILSLGSSIGNFTRGEAVGFVSQFADMLSEKDSFIIGLDACQDPDQVYHAYNDMDGTTHHFTMNGLHHANSLLGYEAFRIADWRPHGEYDQECERHRAFVIPLRDTEVLGYRINEGEKVRIEESYKYNTAQASHLWSQAGVIEAASWSNHTQDYALHMLTRPVNMFSGNPEKYAAHPVPSQQDWSSLWHVWDKVTRQMIPDEELLEKPIKLRNACIFYLGHIPTFFDIKLGEATGLPPIEPAYFRNIFERGIDPDVDDPSKCHAHSEVPDDWPELEIILKYQEDVRERVNGLYKSGQAYDDNWTGRALWLGFEHEVMHLETLLYMLIQSEKTLPPEGTAKPDFEQLAARSKKESVPLRWFNIPEQKVKIGIDDPDTPDGPVRYFGWDVETPSYTPKVKAFQAAARPITNGEYAKYLSATKGSQMPVSWVVHNKRDSAINGQTNGVNGHTDVDAELEHFVDGKYVRTVYGPVPLRLALDWPVSASYDELKGCATYMGGRIPTMEEARSIYEYAAILKTREAGKNLGKTIPAVNGHLVNDGVEETPPSTATINGSSTPAGPDPTQLHVDLDAANVGFKHWHPMPVTAASDQLAGQAEMGGLWEWTSSVLEKRDGFKPMTLYPAYSADFYDEKHNIVLGGSWATHPRFAGRKSVINWYQRNYPFVWAGARLVKDV</sequence>
<evidence type="ECO:0000256" key="2">
    <source>
        <dbReference type="ARBA" id="ARBA00022679"/>
    </source>
</evidence>
<dbReference type="EMBL" id="LFZO01000169">
    <property type="protein sequence ID" value="KXT12009.1"/>
    <property type="molecule type" value="Genomic_DNA"/>
</dbReference>
<dbReference type="OrthoDB" id="659at2759"/>
<feature type="domain" description="DinB-like" evidence="9">
    <location>
        <begin position="891"/>
        <end position="1024"/>
    </location>
</feature>
<protein>
    <submittedName>
        <fullName evidence="10">Uncharacterized protein</fullName>
    </submittedName>
</protein>
<evidence type="ECO:0000259" key="7">
    <source>
        <dbReference type="Pfam" id="PF03781"/>
    </source>
</evidence>
<dbReference type="InterPro" id="IPR029063">
    <property type="entry name" value="SAM-dependent_MTases_sf"/>
</dbReference>
<gene>
    <name evidence="10" type="ORF">AC579_4654</name>
</gene>
<dbReference type="InterPro" id="IPR019257">
    <property type="entry name" value="MeTrfase_dom"/>
</dbReference>
<keyword evidence="6" id="KW-0732">Signal</keyword>
<dbReference type="InterPro" id="IPR051128">
    <property type="entry name" value="EgtD_Methyltrsf_superfamily"/>
</dbReference>
<dbReference type="InterPro" id="IPR016187">
    <property type="entry name" value="CTDL_fold"/>
</dbReference>
<comment type="pathway">
    <text evidence="5">Amino-acid biosynthesis; ergothioneine biosynthesis.</text>
</comment>
<accession>A0A139IBE7</accession>
<evidence type="ECO:0000256" key="4">
    <source>
        <dbReference type="ARBA" id="ARBA00023004"/>
    </source>
</evidence>
<evidence type="ECO:0000256" key="3">
    <source>
        <dbReference type="ARBA" id="ARBA00023002"/>
    </source>
</evidence>
<keyword evidence="4" id="KW-0408">Iron</keyword>
<dbReference type="NCBIfam" id="TIGR03439">
    <property type="entry name" value="methyl_EasF"/>
    <property type="match status" value="1"/>
</dbReference>
<dbReference type="Pfam" id="PF12867">
    <property type="entry name" value="DinB_2"/>
    <property type="match status" value="1"/>
</dbReference>
<name>A0A139IBE7_9PEZI</name>
<evidence type="ECO:0000259" key="9">
    <source>
        <dbReference type="Pfam" id="PF12867"/>
    </source>
</evidence>
<dbReference type="STRING" id="113226.A0A139IBE7"/>
<feature type="signal peptide" evidence="6">
    <location>
        <begin position="1"/>
        <end position="23"/>
    </location>
</feature>
<evidence type="ECO:0000256" key="6">
    <source>
        <dbReference type="SAM" id="SignalP"/>
    </source>
</evidence>
<dbReference type="Pfam" id="PF03781">
    <property type="entry name" value="FGE-sulfatase"/>
    <property type="match status" value="1"/>
</dbReference>
<dbReference type="InterPro" id="IPR005532">
    <property type="entry name" value="SUMF_dom"/>
</dbReference>
<reference evidence="10 11" key="1">
    <citation type="submission" date="2015-07" db="EMBL/GenBank/DDBJ databases">
        <title>Comparative genomics of the Sigatoka disease complex on banana suggests a link between parallel evolutionary changes in Pseudocercospora fijiensis and Pseudocercospora eumusae and increased virulence on the banana host.</title>
        <authorList>
            <person name="Chang T.-C."/>
            <person name="Salvucci A."/>
            <person name="Crous P.W."/>
            <person name="Stergiopoulos I."/>
        </authorList>
    </citation>
    <scope>NUCLEOTIDE SEQUENCE [LARGE SCALE GENOMIC DNA]</scope>
    <source>
        <strain evidence="10 11">CBS 116634</strain>
    </source>
</reference>
<keyword evidence="3" id="KW-0560">Oxidoreductase</keyword>
<dbReference type="InterPro" id="IPR023296">
    <property type="entry name" value="Glyco_hydro_beta-prop_sf"/>
</dbReference>
<dbReference type="Proteomes" id="UP000073492">
    <property type="component" value="Unassembled WGS sequence"/>
</dbReference>
<dbReference type="Gene3D" id="3.90.1580.10">
    <property type="entry name" value="paralog of FGE (formylglycine-generating enzyme)"/>
    <property type="match status" value="1"/>
</dbReference>
<dbReference type="InterPro" id="IPR024775">
    <property type="entry name" value="DinB-like"/>
</dbReference>
<evidence type="ECO:0000256" key="5">
    <source>
        <dbReference type="ARBA" id="ARBA00037882"/>
    </source>
</evidence>
<evidence type="ECO:0000313" key="11">
    <source>
        <dbReference type="Proteomes" id="UP000073492"/>
    </source>
</evidence>